<protein>
    <recommendedName>
        <fullName evidence="9">DNA 3'-5' helicase</fullName>
        <ecNumber evidence="9">5.6.2.4</ecNumber>
    </recommendedName>
</protein>
<feature type="domain" description="UvrD-like helicase ATP-binding" evidence="13">
    <location>
        <begin position="22"/>
        <end position="339"/>
    </location>
</feature>
<keyword evidence="4 11" id="KW-0347">Helicase</keyword>
<comment type="catalytic activity">
    <reaction evidence="10">
        <text>ATP + H2O = ADP + phosphate + H(+)</text>
        <dbReference type="Rhea" id="RHEA:13065"/>
        <dbReference type="ChEBI" id="CHEBI:15377"/>
        <dbReference type="ChEBI" id="CHEBI:15378"/>
        <dbReference type="ChEBI" id="CHEBI:30616"/>
        <dbReference type="ChEBI" id="CHEBI:43474"/>
        <dbReference type="ChEBI" id="CHEBI:456216"/>
        <dbReference type="EC" id="5.6.2.4"/>
    </reaction>
</comment>
<dbReference type="PANTHER" id="PTHR11070">
    <property type="entry name" value="UVRD / RECB / PCRA DNA HELICASE FAMILY MEMBER"/>
    <property type="match status" value="1"/>
</dbReference>
<organism evidence="15 16">
    <name type="scientific">Candidatus Scatomorpha pullistercoris</name>
    <dbReference type="NCBI Taxonomy" id="2840929"/>
    <lineage>
        <taxon>Bacteria</taxon>
        <taxon>Bacillati</taxon>
        <taxon>Bacillota</taxon>
        <taxon>Clostridia</taxon>
        <taxon>Eubacteriales</taxon>
        <taxon>Candidatus Scatomorpha</taxon>
    </lineage>
</organism>
<dbReference type="PANTHER" id="PTHR11070:SF2">
    <property type="entry name" value="ATP-DEPENDENT DNA HELICASE SRS2"/>
    <property type="match status" value="1"/>
</dbReference>
<evidence type="ECO:0000256" key="3">
    <source>
        <dbReference type="ARBA" id="ARBA00022801"/>
    </source>
</evidence>
<comment type="catalytic activity">
    <reaction evidence="8">
        <text>Couples ATP hydrolysis with the unwinding of duplex DNA by translocating in the 3'-5' direction.</text>
        <dbReference type="EC" id="5.6.2.4"/>
    </reaction>
</comment>
<dbReference type="EC" id="5.6.2.4" evidence="9"/>
<proteinExistence type="inferred from homology"/>
<evidence type="ECO:0000313" key="16">
    <source>
        <dbReference type="Proteomes" id="UP000886876"/>
    </source>
</evidence>
<accession>A0A9D1K8D6</accession>
<evidence type="ECO:0000259" key="14">
    <source>
        <dbReference type="PROSITE" id="PS51217"/>
    </source>
</evidence>
<dbReference type="GO" id="GO:0005829">
    <property type="term" value="C:cytosol"/>
    <property type="evidence" value="ECO:0007669"/>
    <property type="project" value="TreeGrafter"/>
</dbReference>
<evidence type="ECO:0000256" key="1">
    <source>
        <dbReference type="ARBA" id="ARBA00009922"/>
    </source>
</evidence>
<dbReference type="GO" id="GO:0003677">
    <property type="term" value="F:DNA binding"/>
    <property type="evidence" value="ECO:0007669"/>
    <property type="project" value="UniProtKB-KW"/>
</dbReference>
<dbReference type="CDD" id="cd17932">
    <property type="entry name" value="DEXQc_UvrD"/>
    <property type="match status" value="1"/>
</dbReference>
<dbReference type="GO" id="GO:0033202">
    <property type="term" value="C:DNA helicase complex"/>
    <property type="evidence" value="ECO:0007669"/>
    <property type="project" value="TreeGrafter"/>
</dbReference>
<dbReference type="InterPro" id="IPR013986">
    <property type="entry name" value="DExx_box_DNA_helicase_dom_sf"/>
</dbReference>
<evidence type="ECO:0000259" key="13">
    <source>
        <dbReference type="PROSITE" id="PS51198"/>
    </source>
</evidence>
<dbReference type="Pfam" id="PF21196">
    <property type="entry name" value="PcrA_UvrD_tudor"/>
    <property type="match status" value="1"/>
</dbReference>
<dbReference type="InterPro" id="IPR027417">
    <property type="entry name" value="P-loop_NTPase"/>
</dbReference>
<dbReference type="FunFam" id="1.10.486.10:FF:000003">
    <property type="entry name" value="ATP-dependent DNA helicase"/>
    <property type="match status" value="1"/>
</dbReference>
<sequence>MKTEFEKRYIAARKKVVEAEFAKLNPMQREAVLATEGPLLVLAGAGSGKTTVLINRIANLLKYGRASDTDEVPESATEAELAVLEAGPSEEASRLAAFEPVEPWRIIAITFTNKAADEMKSRLERMLGESANDIWARTFHSACVRILRRDADRLGYPKDFTIYDTSDRLSVMKAILKEMDLDEKVYPPKAILARLDSARDELLSPEAYAAKYGNSPDPRARKIAEVYKVYAARLFAAGAMDFDDLLYNTVRLFQEHQDVLEHYQRQFKYVLIDEYQDTNNLQYMLASMLADGWGNICVVGDDDQSIYKFRGATIENILSFEKQYKRCRTIRLEQNYRSTGHILSAANAVIAHNTERKGKTLWTNAGQGQKLLLYTARNEDDEAQFVASRILAHRGGGGNFRDCAVLYRMNAQSNRLEFAFKRNGIPYKVVGGMRFFDRAEVKDVLAYLCVILSPSDDLRLRRIINSPPRGIGAKTIDTAAEIALRESRSLYDVISRANQYEELSRSAARLIGFTDMMAELRAMAESQPVDLLYDAVLDRSGYVRALQEKGGDEAMARLENVNELKTNILGYIKETGDATLAGFLDEVALYTDIDSYDRDTDCAVMMTMHSAKGLEFPEVYIVGMEEGLFPGVRCIGEPEEMEEERRLCYVALTRARERLYLSCARQRMIFGRTSMNLPSRFTEEIPEEDLERQGVSAQKKPGADEEAERPARQFDKKRYYGSFGAERQRPNQVHAPSPAPAASEKPKFNLGDRVVHRAFGKGEITKVTPMGGDALIEITFDEVGVKRLMLRAASQHMKKET</sequence>
<dbReference type="InterPro" id="IPR000212">
    <property type="entry name" value="DNA_helicase_UvrD/REP"/>
</dbReference>
<dbReference type="EMBL" id="DVJS01000190">
    <property type="protein sequence ID" value="HIS97828.1"/>
    <property type="molecule type" value="Genomic_DNA"/>
</dbReference>
<dbReference type="GO" id="GO:0016787">
    <property type="term" value="F:hydrolase activity"/>
    <property type="evidence" value="ECO:0007669"/>
    <property type="project" value="UniProtKB-UniRule"/>
</dbReference>
<dbReference type="PROSITE" id="PS51217">
    <property type="entry name" value="UVRD_HELICASE_CTER"/>
    <property type="match status" value="1"/>
</dbReference>
<dbReference type="GO" id="GO:0000725">
    <property type="term" value="P:recombinational repair"/>
    <property type="evidence" value="ECO:0007669"/>
    <property type="project" value="TreeGrafter"/>
</dbReference>
<dbReference type="PROSITE" id="PS51198">
    <property type="entry name" value="UVRD_HELICASE_ATP_BIND"/>
    <property type="match status" value="1"/>
</dbReference>
<keyword evidence="6" id="KW-0238">DNA-binding</keyword>
<evidence type="ECO:0000256" key="9">
    <source>
        <dbReference type="ARBA" id="ARBA00034808"/>
    </source>
</evidence>
<evidence type="ECO:0000256" key="8">
    <source>
        <dbReference type="ARBA" id="ARBA00034617"/>
    </source>
</evidence>
<evidence type="ECO:0000256" key="11">
    <source>
        <dbReference type="PROSITE-ProRule" id="PRU00560"/>
    </source>
</evidence>
<reference evidence="15" key="1">
    <citation type="submission" date="2020-10" db="EMBL/GenBank/DDBJ databases">
        <authorList>
            <person name="Gilroy R."/>
        </authorList>
    </citation>
    <scope>NUCLEOTIDE SEQUENCE</scope>
    <source>
        <strain evidence="15">ChiHecec3B27-6122</strain>
    </source>
</reference>
<feature type="region of interest" description="Disordered" evidence="12">
    <location>
        <begin position="725"/>
        <end position="748"/>
    </location>
</feature>
<gene>
    <name evidence="15" type="ORF">IAD42_07640</name>
</gene>
<feature type="binding site" evidence="11">
    <location>
        <begin position="43"/>
        <end position="50"/>
    </location>
    <ligand>
        <name>ATP</name>
        <dbReference type="ChEBI" id="CHEBI:30616"/>
    </ligand>
</feature>
<dbReference type="GO" id="GO:0005524">
    <property type="term" value="F:ATP binding"/>
    <property type="evidence" value="ECO:0007669"/>
    <property type="project" value="UniProtKB-UniRule"/>
</dbReference>
<evidence type="ECO:0000256" key="7">
    <source>
        <dbReference type="ARBA" id="ARBA00023235"/>
    </source>
</evidence>
<dbReference type="Pfam" id="PF13361">
    <property type="entry name" value="UvrD_C"/>
    <property type="match status" value="1"/>
</dbReference>
<evidence type="ECO:0000313" key="15">
    <source>
        <dbReference type="EMBL" id="HIS97828.1"/>
    </source>
</evidence>
<dbReference type="Gene3D" id="3.40.50.300">
    <property type="entry name" value="P-loop containing nucleotide triphosphate hydrolases"/>
    <property type="match status" value="2"/>
</dbReference>
<dbReference type="AlphaFoldDB" id="A0A9D1K8D6"/>
<evidence type="ECO:0000256" key="12">
    <source>
        <dbReference type="SAM" id="MobiDB-lite"/>
    </source>
</evidence>
<evidence type="ECO:0000256" key="6">
    <source>
        <dbReference type="ARBA" id="ARBA00023125"/>
    </source>
</evidence>
<dbReference type="Proteomes" id="UP000886876">
    <property type="component" value="Unassembled WGS sequence"/>
</dbReference>
<name>A0A9D1K8D6_9FIRM</name>
<comment type="similarity">
    <text evidence="1">Belongs to the helicase family. UvrD subfamily.</text>
</comment>
<feature type="domain" description="UvrD-like helicase C-terminal" evidence="14">
    <location>
        <begin position="340"/>
        <end position="613"/>
    </location>
</feature>
<evidence type="ECO:0000256" key="4">
    <source>
        <dbReference type="ARBA" id="ARBA00022806"/>
    </source>
</evidence>
<comment type="caution">
    <text evidence="15">The sequence shown here is derived from an EMBL/GenBank/DDBJ whole genome shotgun (WGS) entry which is preliminary data.</text>
</comment>
<keyword evidence="3 11" id="KW-0378">Hydrolase</keyword>
<dbReference type="InterPro" id="IPR014016">
    <property type="entry name" value="UvrD-like_ATP-bd"/>
</dbReference>
<dbReference type="GO" id="GO:0043138">
    <property type="term" value="F:3'-5' DNA helicase activity"/>
    <property type="evidence" value="ECO:0007669"/>
    <property type="project" value="UniProtKB-EC"/>
</dbReference>
<keyword evidence="7" id="KW-0413">Isomerase</keyword>
<keyword evidence="5 11" id="KW-0067">ATP-binding</keyword>
<keyword evidence="2 11" id="KW-0547">Nucleotide-binding</keyword>
<dbReference type="Gene3D" id="1.10.486.10">
    <property type="entry name" value="PCRA, domain 4"/>
    <property type="match status" value="1"/>
</dbReference>
<dbReference type="InterPro" id="IPR014017">
    <property type="entry name" value="DNA_helicase_UvrD-like_C"/>
</dbReference>
<evidence type="ECO:0000256" key="2">
    <source>
        <dbReference type="ARBA" id="ARBA00022741"/>
    </source>
</evidence>
<dbReference type="SUPFAM" id="SSF52540">
    <property type="entry name" value="P-loop containing nucleoside triphosphate hydrolases"/>
    <property type="match status" value="1"/>
</dbReference>
<evidence type="ECO:0000256" key="10">
    <source>
        <dbReference type="ARBA" id="ARBA00048988"/>
    </source>
</evidence>
<dbReference type="Pfam" id="PF00580">
    <property type="entry name" value="UvrD-helicase"/>
    <property type="match status" value="2"/>
</dbReference>
<feature type="region of interest" description="Disordered" evidence="12">
    <location>
        <begin position="685"/>
        <end position="711"/>
    </location>
</feature>
<dbReference type="Gene3D" id="1.10.10.160">
    <property type="match status" value="1"/>
</dbReference>
<reference evidence="15" key="2">
    <citation type="journal article" date="2021" name="PeerJ">
        <title>Extensive microbial diversity within the chicken gut microbiome revealed by metagenomics and culture.</title>
        <authorList>
            <person name="Gilroy R."/>
            <person name="Ravi A."/>
            <person name="Getino M."/>
            <person name="Pursley I."/>
            <person name="Horton D.L."/>
            <person name="Alikhan N.F."/>
            <person name="Baker D."/>
            <person name="Gharbi K."/>
            <person name="Hall N."/>
            <person name="Watson M."/>
            <person name="Adriaenssens E.M."/>
            <person name="Foster-Nyarko E."/>
            <person name="Jarju S."/>
            <person name="Secka A."/>
            <person name="Antonio M."/>
            <person name="Oren A."/>
            <person name="Chaudhuri R.R."/>
            <person name="La Ragione R."/>
            <person name="Hildebrand F."/>
            <person name="Pallen M.J."/>
        </authorList>
    </citation>
    <scope>NUCLEOTIDE SEQUENCE</scope>
    <source>
        <strain evidence="15">ChiHecec3B27-6122</strain>
    </source>
</reference>
<evidence type="ECO:0000256" key="5">
    <source>
        <dbReference type="ARBA" id="ARBA00022840"/>
    </source>
</evidence>